<dbReference type="InterPro" id="IPR016166">
    <property type="entry name" value="FAD-bd_PCMH"/>
</dbReference>
<evidence type="ECO:0000313" key="4">
    <source>
        <dbReference type="EMBL" id="EME42692.1"/>
    </source>
</evidence>
<dbReference type="SUPFAM" id="SSF56176">
    <property type="entry name" value="FAD-binding/transporter-associated domain-like"/>
    <property type="match status" value="1"/>
</dbReference>
<dbReference type="OMA" id="HSWSPIF"/>
<organism evidence="4 5">
    <name type="scientific">Dothistroma septosporum (strain NZE10 / CBS 128990)</name>
    <name type="common">Red band needle blight fungus</name>
    <name type="synonym">Mycosphaerella pini</name>
    <dbReference type="NCBI Taxonomy" id="675120"/>
    <lineage>
        <taxon>Eukaryota</taxon>
        <taxon>Fungi</taxon>
        <taxon>Dikarya</taxon>
        <taxon>Ascomycota</taxon>
        <taxon>Pezizomycotina</taxon>
        <taxon>Dothideomycetes</taxon>
        <taxon>Dothideomycetidae</taxon>
        <taxon>Mycosphaerellales</taxon>
        <taxon>Mycosphaerellaceae</taxon>
        <taxon>Dothistroma</taxon>
    </lineage>
</organism>
<keyword evidence="1" id="KW-0560">Oxidoreductase</keyword>
<dbReference type="InterPro" id="IPR016167">
    <property type="entry name" value="FAD-bd_PCMH_sub1"/>
</dbReference>
<evidence type="ECO:0000256" key="2">
    <source>
        <dbReference type="SAM" id="MobiDB-lite"/>
    </source>
</evidence>
<dbReference type="HOGENOM" id="CLU_014049_0_0_1"/>
<evidence type="ECO:0000256" key="1">
    <source>
        <dbReference type="ARBA" id="ARBA00023002"/>
    </source>
</evidence>
<dbReference type="Gene3D" id="3.30.70.2520">
    <property type="match status" value="1"/>
</dbReference>
<dbReference type="eggNOG" id="ENOG502SB01">
    <property type="taxonomic scope" value="Eukaryota"/>
</dbReference>
<dbReference type="GO" id="GO:0016020">
    <property type="term" value="C:membrane"/>
    <property type="evidence" value="ECO:0007669"/>
    <property type="project" value="InterPro"/>
</dbReference>
<dbReference type="PROSITE" id="PS51387">
    <property type="entry name" value="FAD_PCMH"/>
    <property type="match status" value="1"/>
</dbReference>
<dbReference type="Pfam" id="PF04030">
    <property type="entry name" value="ALO"/>
    <property type="match status" value="1"/>
</dbReference>
<keyword evidence="5" id="KW-1185">Reference proteome</keyword>
<dbReference type="Gene3D" id="3.30.43.10">
    <property type="entry name" value="Uridine Diphospho-n-acetylenolpyruvylglucosamine Reductase, domain 2"/>
    <property type="match status" value="1"/>
</dbReference>
<dbReference type="InterPro" id="IPR016169">
    <property type="entry name" value="FAD-bd_PCMH_sub2"/>
</dbReference>
<feature type="compositionally biased region" description="Low complexity" evidence="2">
    <location>
        <begin position="597"/>
        <end position="608"/>
    </location>
</feature>
<dbReference type="InterPro" id="IPR036318">
    <property type="entry name" value="FAD-bd_PCMH-like_sf"/>
</dbReference>
<feature type="compositionally biased region" description="Basic and acidic residues" evidence="2">
    <location>
        <begin position="615"/>
        <end position="625"/>
    </location>
</feature>
<dbReference type="PANTHER" id="PTHR43762">
    <property type="entry name" value="L-GULONOLACTONE OXIDASE"/>
    <property type="match status" value="1"/>
</dbReference>
<gene>
    <name evidence="4" type="ORF">DOTSEDRAFT_133846</name>
</gene>
<reference evidence="5" key="1">
    <citation type="journal article" date="2012" name="PLoS Genet.">
        <title>The genomes of the fungal plant pathogens Cladosporium fulvum and Dothistroma septosporum reveal adaptation to different hosts and lifestyles but also signatures of common ancestry.</title>
        <authorList>
            <person name="de Wit P.J.G.M."/>
            <person name="van der Burgt A."/>
            <person name="Oekmen B."/>
            <person name="Stergiopoulos I."/>
            <person name="Abd-Elsalam K.A."/>
            <person name="Aerts A.L."/>
            <person name="Bahkali A.H."/>
            <person name="Beenen H.G."/>
            <person name="Chettri P."/>
            <person name="Cox M.P."/>
            <person name="Datema E."/>
            <person name="de Vries R.P."/>
            <person name="Dhillon B."/>
            <person name="Ganley A.R."/>
            <person name="Griffiths S.A."/>
            <person name="Guo Y."/>
            <person name="Hamelin R.C."/>
            <person name="Henrissat B."/>
            <person name="Kabir M.S."/>
            <person name="Jashni M.K."/>
            <person name="Kema G."/>
            <person name="Klaubauf S."/>
            <person name="Lapidus A."/>
            <person name="Levasseur A."/>
            <person name="Lindquist E."/>
            <person name="Mehrabi R."/>
            <person name="Ohm R.A."/>
            <person name="Owen T.J."/>
            <person name="Salamov A."/>
            <person name="Schwelm A."/>
            <person name="Schijlen E."/>
            <person name="Sun H."/>
            <person name="van den Burg H.A."/>
            <person name="van Ham R.C.H.J."/>
            <person name="Zhang S."/>
            <person name="Goodwin S.B."/>
            <person name="Grigoriev I.V."/>
            <person name="Collemare J."/>
            <person name="Bradshaw R.E."/>
        </authorList>
    </citation>
    <scope>NUCLEOTIDE SEQUENCE [LARGE SCALE GENOMIC DNA]</scope>
    <source>
        <strain evidence="5">NZE10 / CBS 128990</strain>
    </source>
</reference>
<dbReference type="InterPro" id="IPR007173">
    <property type="entry name" value="ALO_C"/>
</dbReference>
<dbReference type="EMBL" id="KB446541">
    <property type="protein sequence ID" value="EME42692.1"/>
    <property type="molecule type" value="Genomic_DNA"/>
</dbReference>
<dbReference type="GO" id="GO:0071949">
    <property type="term" value="F:FAD binding"/>
    <property type="evidence" value="ECO:0007669"/>
    <property type="project" value="InterPro"/>
</dbReference>
<dbReference type="AlphaFoldDB" id="N1PJY8"/>
<evidence type="ECO:0000259" key="3">
    <source>
        <dbReference type="PROSITE" id="PS51387"/>
    </source>
</evidence>
<dbReference type="GO" id="GO:0005739">
    <property type="term" value="C:mitochondrion"/>
    <property type="evidence" value="ECO:0007669"/>
    <property type="project" value="TreeGrafter"/>
</dbReference>
<dbReference type="Proteomes" id="UP000016933">
    <property type="component" value="Unassembled WGS sequence"/>
</dbReference>
<feature type="region of interest" description="Disordered" evidence="2">
    <location>
        <begin position="567"/>
        <end position="625"/>
    </location>
</feature>
<dbReference type="OrthoDB" id="610608at2759"/>
<reference evidence="4 5" key="2">
    <citation type="journal article" date="2012" name="PLoS Pathog.">
        <title>Diverse lifestyles and strategies of plant pathogenesis encoded in the genomes of eighteen Dothideomycetes fungi.</title>
        <authorList>
            <person name="Ohm R.A."/>
            <person name="Feau N."/>
            <person name="Henrissat B."/>
            <person name="Schoch C.L."/>
            <person name="Horwitz B.A."/>
            <person name="Barry K.W."/>
            <person name="Condon B.J."/>
            <person name="Copeland A.C."/>
            <person name="Dhillon B."/>
            <person name="Glaser F."/>
            <person name="Hesse C.N."/>
            <person name="Kosti I."/>
            <person name="LaButti K."/>
            <person name="Lindquist E.A."/>
            <person name="Lucas S."/>
            <person name="Salamov A.A."/>
            <person name="Bradshaw R.E."/>
            <person name="Ciuffetti L."/>
            <person name="Hamelin R.C."/>
            <person name="Kema G.H.J."/>
            <person name="Lawrence C."/>
            <person name="Scott J.A."/>
            <person name="Spatafora J.W."/>
            <person name="Turgeon B.G."/>
            <person name="de Wit P.J.G.M."/>
            <person name="Zhong S."/>
            <person name="Goodwin S.B."/>
            <person name="Grigoriev I.V."/>
        </authorList>
    </citation>
    <scope>NUCLEOTIDE SEQUENCE [LARGE SCALE GENOMIC DNA]</scope>
    <source>
        <strain evidence="5">NZE10 / CBS 128990</strain>
    </source>
</reference>
<accession>N1PJY8</accession>
<name>N1PJY8_DOTSN</name>
<dbReference type="GO" id="GO:0003885">
    <property type="term" value="F:D-arabinono-1,4-lactone oxidase activity"/>
    <property type="evidence" value="ECO:0007669"/>
    <property type="project" value="InterPro"/>
</dbReference>
<dbReference type="PANTHER" id="PTHR43762:SF1">
    <property type="entry name" value="D-ARABINONO-1,4-LACTONE OXIDASE"/>
    <property type="match status" value="1"/>
</dbReference>
<feature type="domain" description="FAD-binding PCMH-type" evidence="3">
    <location>
        <begin position="17"/>
        <end position="216"/>
    </location>
</feature>
<dbReference type="Gene3D" id="3.30.465.10">
    <property type="match status" value="1"/>
</dbReference>
<protein>
    <recommendedName>
        <fullName evidence="3">FAD-binding PCMH-type domain-containing protein</fullName>
    </recommendedName>
</protein>
<sequence length="625" mass="70667">MDIRKDLEFQNWGRTLQKNVPKLTCVPRTVTQIQKLVQFAKRNNMSVRCSGYGHSWSPIFSRSGEILISTLQLKNASEIPKTAVQTFLSEEQPSELETIELLDEPPLAGGKRLVRIGCSVTNERLRRWCVKHNKVTLPFNIIMVEITAGGGNALICHGAGITSRTLSDLVHHIEYIDANGVLRMITESNPEFLTAASGCFGLLGVVTHLTLALDAMTYAELRPAKIPAILAIPPPDDMWDKVPPALLPKVPLTTEQKRKAKEDFECKANTGYYSEWFWFPYADECWVNCWNRTTDSSHVKDWPDTFDTFVSFLQEFTFNVLQYNKVLTRLDSKTNVAEAAVSILTRFAMMNLPEVKDNEPAIKTYLSSALHFQRAIQNVRVRDLEVEIPLVPLPSNPTKPDYTFVQRAWWDAILKAYEHSATCPQRFPLEMRITGGSNILLAPQYGNTLGTCSIEILTLQPAIDTWQPYAQEVLDKWMSYKDHNGKPLKTRPHWAKEWSESYTVHNKPWLTKLKSEDYINEIAKFRQILTAIGKTQGWTLQDIQQRFSNDLFDRLIFDDVHTQEASASASLQASPGRQKLRKPAPVTNGHTNGNSPGGLNLLRNGQGLDSVKGSRWKDKGCCSTM</sequence>
<dbReference type="STRING" id="675120.N1PJY8"/>
<evidence type="ECO:0000313" key="5">
    <source>
        <dbReference type="Proteomes" id="UP000016933"/>
    </source>
</evidence>
<proteinExistence type="predicted"/>
<dbReference type="InterPro" id="IPR010031">
    <property type="entry name" value="FAD_lactone_oxidase-like"/>
</dbReference>